<feature type="domain" description="FAD dependent oxidoreductase" evidence="9">
    <location>
        <begin position="65"/>
        <end position="470"/>
    </location>
</feature>
<organism evidence="10 11">
    <name type="scientific">Cryptotermes secundus</name>
    <dbReference type="NCBI Taxonomy" id="105785"/>
    <lineage>
        <taxon>Eukaryota</taxon>
        <taxon>Metazoa</taxon>
        <taxon>Ecdysozoa</taxon>
        <taxon>Arthropoda</taxon>
        <taxon>Hexapoda</taxon>
        <taxon>Insecta</taxon>
        <taxon>Pterygota</taxon>
        <taxon>Neoptera</taxon>
        <taxon>Polyneoptera</taxon>
        <taxon>Dictyoptera</taxon>
        <taxon>Blattodea</taxon>
        <taxon>Blattoidea</taxon>
        <taxon>Termitoidae</taxon>
        <taxon>Kalotermitidae</taxon>
        <taxon>Cryptotermitinae</taxon>
        <taxon>Cryptotermes</taxon>
    </lineage>
</organism>
<reference evidence="10 11" key="1">
    <citation type="submission" date="2017-12" db="EMBL/GenBank/DDBJ databases">
        <title>Hemimetabolous genomes reveal molecular basis of termite eusociality.</title>
        <authorList>
            <person name="Harrison M.C."/>
            <person name="Jongepier E."/>
            <person name="Robertson H.M."/>
            <person name="Arning N."/>
            <person name="Bitard-Feildel T."/>
            <person name="Chao H."/>
            <person name="Childers C.P."/>
            <person name="Dinh H."/>
            <person name="Doddapaneni H."/>
            <person name="Dugan S."/>
            <person name="Gowin J."/>
            <person name="Greiner C."/>
            <person name="Han Y."/>
            <person name="Hu H."/>
            <person name="Hughes D.S.T."/>
            <person name="Huylmans A.-K."/>
            <person name="Kemena C."/>
            <person name="Kremer L.P.M."/>
            <person name="Lee S.L."/>
            <person name="Lopez-Ezquerra A."/>
            <person name="Mallet L."/>
            <person name="Monroy-Kuhn J.M."/>
            <person name="Moser A."/>
            <person name="Murali S.C."/>
            <person name="Muzny D.M."/>
            <person name="Otani S."/>
            <person name="Piulachs M.-D."/>
            <person name="Poelchau M."/>
            <person name="Qu J."/>
            <person name="Schaub F."/>
            <person name="Wada-Katsumata A."/>
            <person name="Worley K.C."/>
            <person name="Xie Q."/>
            <person name="Ylla G."/>
            <person name="Poulsen M."/>
            <person name="Gibbs R.A."/>
            <person name="Schal C."/>
            <person name="Richards S."/>
            <person name="Belles X."/>
            <person name="Korb J."/>
            <person name="Bornberg-Bauer E."/>
        </authorList>
    </citation>
    <scope>NUCLEOTIDE SEQUENCE [LARGE SCALE GENOMIC DNA]</scope>
    <source>
        <tissue evidence="10">Whole body</tissue>
    </source>
</reference>
<dbReference type="Gene3D" id="3.50.50.60">
    <property type="entry name" value="FAD/NAD(P)-binding domain"/>
    <property type="match status" value="1"/>
</dbReference>
<sequence>MSDHKPYCIYRPKSASICCLNNYTETYAYAEKWRPTPTPIYFFVMLGPFFLYSCSSSQNVSKEYDVVVVGGGILGMATAREILLRHPYLKMAVLEKEKDLACHQTGHNSGVIHAGIYYKPGTLKAKLCVEGLNLAYKYFDEHSIPYKKCGKLIVATDAVEEKRLHDLNERGMKNGVKDLQMVSASMIKEIEPHCQGICGLWSPHTGIVDWAEVTRSYGKDFTERGGKIHLHFKVTSFKEAAESSLTSKGDGNKYSVSVHGKNDVVKASYILTCGGLQSDHLAQMSGGKVDPKIIPFRGEYLLLNPEKQHMIKGNIYPVPDPQFPFLGVHFTPRMDGSIWIGPNAVLALKREGYGWGDINIKELMDTLSYGGFRKMALKNSIFGISEMVKSAFITLQLAGIKKFIPEITADDLSRGPTGVRAQAMDGSGMLVDDFVFEIGDKGIGKRILHCRNAPSPGATSSLAIAKMIADKAEEEFRL</sequence>
<dbReference type="InterPro" id="IPR036188">
    <property type="entry name" value="FAD/NAD-bd_sf"/>
</dbReference>
<name>A0A2J7RCW2_9NEOP</name>
<dbReference type="OrthoDB" id="498204at2759"/>
<dbReference type="NCBIfam" id="NF008726">
    <property type="entry name" value="PRK11728.1"/>
    <property type="match status" value="1"/>
</dbReference>
<comment type="caution">
    <text evidence="10">The sequence shown here is derived from an EMBL/GenBank/DDBJ whole genome shotgun (WGS) entry which is preliminary data.</text>
</comment>
<dbReference type="Proteomes" id="UP000235965">
    <property type="component" value="Unassembled WGS sequence"/>
</dbReference>
<dbReference type="EMBL" id="NEVH01005883">
    <property type="protein sequence ID" value="PNF38665.1"/>
    <property type="molecule type" value="Genomic_DNA"/>
</dbReference>
<keyword evidence="4" id="KW-0560">Oxidoreductase</keyword>
<dbReference type="PANTHER" id="PTHR43104:SF2">
    <property type="entry name" value="L-2-HYDROXYGLUTARATE DEHYDROGENASE, MITOCHONDRIAL"/>
    <property type="match status" value="1"/>
</dbReference>
<dbReference type="InParanoid" id="A0A2J7RCW2"/>
<dbReference type="InterPro" id="IPR006076">
    <property type="entry name" value="FAD-dep_OxRdtase"/>
</dbReference>
<dbReference type="EC" id="1.1.99.2" evidence="7"/>
<dbReference type="AlphaFoldDB" id="A0A2J7RCW2"/>
<dbReference type="Gene3D" id="3.30.9.10">
    <property type="entry name" value="D-Amino Acid Oxidase, subunit A, domain 2"/>
    <property type="match status" value="1"/>
</dbReference>
<dbReference type="PANTHER" id="PTHR43104">
    <property type="entry name" value="L-2-HYDROXYGLUTARATE DEHYDROGENASE, MITOCHONDRIAL"/>
    <property type="match status" value="1"/>
</dbReference>
<evidence type="ECO:0000256" key="8">
    <source>
        <dbReference type="ARBA" id="ARBA00041137"/>
    </source>
</evidence>
<comment type="similarity">
    <text evidence="6">Belongs to the L2HGDH family.</text>
</comment>
<comment type="catalytic activity">
    <reaction evidence="5">
        <text>(S)-2-hydroxyglutarate + A = 2-oxoglutarate + AH2</text>
        <dbReference type="Rhea" id="RHEA:21252"/>
        <dbReference type="ChEBI" id="CHEBI:13193"/>
        <dbReference type="ChEBI" id="CHEBI:16782"/>
        <dbReference type="ChEBI" id="CHEBI:16810"/>
        <dbReference type="ChEBI" id="CHEBI:17499"/>
        <dbReference type="EC" id="1.1.99.2"/>
    </reaction>
</comment>
<accession>A0A2J7RCW2</accession>
<keyword evidence="11" id="KW-1185">Reference proteome</keyword>
<proteinExistence type="inferred from homology"/>
<dbReference type="SUPFAM" id="SSF51905">
    <property type="entry name" value="FAD/NAD(P)-binding domain"/>
    <property type="match status" value="1"/>
</dbReference>
<dbReference type="Pfam" id="PF01266">
    <property type="entry name" value="DAO"/>
    <property type="match status" value="1"/>
</dbReference>
<evidence type="ECO:0000256" key="6">
    <source>
        <dbReference type="ARBA" id="ARBA00037941"/>
    </source>
</evidence>
<dbReference type="GO" id="GO:0047545">
    <property type="term" value="F:(S)-2-hydroxyglutarate dehydrogenase activity"/>
    <property type="evidence" value="ECO:0007669"/>
    <property type="project" value="UniProtKB-EC"/>
</dbReference>
<evidence type="ECO:0000313" key="11">
    <source>
        <dbReference type="Proteomes" id="UP000235965"/>
    </source>
</evidence>
<evidence type="ECO:0000313" key="10">
    <source>
        <dbReference type="EMBL" id="PNF38665.1"/>
    </source>
</evidence>
<evidence type="ECO:0000259" key="9">
    <source>
        <dbReference type="Pfam" id="PF01266"/>
    </source>
</evidence>
<evidence type="ECO:0000256" key="4">
    <source>
        <dbReference type="ARBA" id="ARBA00023002"/>
    </source>
</evidence>
<evidence type="ECO:0000256" key="3">
    <source>
        <dbReference type="ARBA" id="ARBA00022827"/>
    </source>
</evidence>
<evidence type="ECO:0000256" key="1">
    <source>
        <dbReference type="ARBA" id="ARBA00001974"/>
    </source>
</evidence>
<keyword evidence="3" id="KW-0274">FAD</keyword>
<evidence type="ECO:0000256" key="2">
    <source>
        <dbReference type="ARBA" id="ARBA00022630"/>
    </source>
</evidence>
<evidence type="ECO:0000256" key="7">
    <source>
        <dbReference type="ARBA" id="ARBA00038878"/>
    </source>
</evidence>
<comment type="cofactor">
    <cofactor evidence="1">
        <name>FAD</name>
        <dbReference type="ChEBI" id="CHEBI:57692"/>
    </cofactor>
</comment>
<dbReference type="FunCoup" id="A0A2J7RCW2">
    <property type="interactions" value="800"/>
</dbReference>
<dbReference type="STRING" id="105785.A0A2J7RCW2"/>
<evidence type="ECO:0000256" key="5">
    <source>
        <dbReference type="ARBA" id="ARBA00036066"/>
    </source>
</evidence>
<protein>
    <recommendedName>
        <fullName evidence="8">L-2-hydroxyglutarate dehydrogenase, mitochondrial</fullName>
        <ecNumber evidence="7">1.1.99.2</ecNumber>
    </recommendedName>
</protein>
<keyword evidence="2" id="KW-0285">Flavoprotein</keyword>
<gene>
    <name evidence="10" type="ORF">B7P43_G01217</name>
</gene>